<dbReference type="GO" id="GO:0000156">
    <property type="term" value="F:phosphorelay response regulator activity"/>
    <property type="evidence" value="ECO:0007669"/>
    <property type="project" value="TreeGrafter"/>
</dbReference>
<gene>
    <name evidence="11" type="ORF">SAMN05518846_12271</name>
</gene>
<keyword evidence="3" id="KW-0902">Two-component regulatory system</keyword>
<dbReference type="SMART" id="SM00862">
    <property type="entry name" value="Trans_reg_C"/>
    <property type="match status" value="1"/>
</dbReference>
<dbReference type="InterPro" id="IPR001789">
    <property type="entry name" value="Sig_transdc_resp-reg_receiver"/>
</dbReference>
<name>A0A1I4D6W3_9BACL</name>
<reference evidence="12" key="1">
    <citation type="submission" date="2016-10" db="EMBL/GenBank/DDBJ databases">
        <authorList>
            <person name="Varghese N."/>
            <person name="Submissions S."/>
        </authorList>
    </citation>
    <scope>NUCLEOTIDE SEQUENCE [LARGE SCALE GENOMIC DNA]</scope>
    <source>
        <strain evidence="12">OK042</strain>
    </source>
</reference>
<dbReference type="SUPFAM" id="SSF46894">
    <property type="entry name" value="C-terminal effector domain of the bipartite response regulators"/>
    <property type="match status" value="1"/>
</dbReference>
<evidence type="ECO:0000313" key="11">
    <source>
        <dbReference type="EMBL" id="SFK87886.1"/>
    </source>
</evidence>
<dbReference type="Pfam" id="PF00486">
    <property type="entry name" value="Trans_reg_C"/>
    <property type="match status" value="1"/>
</dbReference>
<keyword evidence="5 8" id="KW-0238">DNA-binding</keyword>
<dbReference type="EMBL" id="FORT01000022">
    <property type="protein sequence ID" value="SFK87886.1"/>
    <property type="molecule type" value="Genomic_DNA"/>
</dbReference>
<accession>A0A1I4D6W3</accession>
<dbReference type="GO" id="GO:0000976">
    <property type="term" value="F:transcription cis-regulatory region binding"/>
    <property type="evidence" value="ECO:0007669"/>
    <property type="project" value="TreeGrafter"/>
</dbReference>
<keyword evidence="4" id="KW-0805">Transcription regulation</keyword>
<evidence type="ECO:0000259" key="10">
    <source>
        <dbReference type="PROSITE" id="PS51755"/>
    </source>
</evidence>
<dbReference type="Gene3D" id="3.40.50.2300">
    <property type="match status" value="1"/>
</dbReference>
<proteinExistence type="predicted"/>
<dbReference type="InterPro" id="IPR001867">
    <property type="entry name" value="OmpR/PhoB-type_DNA-bd"/>
</dbReference>
<evidence type="ECO:0000259" key="9">
    <source>
        <dbReference type="PROSITE" id="PS50110"/>
    </source>
</evidence>
<evidence type="ECO:0000256" key="2">
    <source>
        <dbReference type="ARBA" id="ARBA00022553"/>
    </source>
</evidence>
<dbReference type="GO" id="GO:0032993">
    <property type="term" value="C:protein-DNA complex"/>
    <property type="evidence" value="ECO:0007669"/>
    <property type="project" value="TreeGrafter"/>
</dbReference>
<evidence type="ECO:0000256" key="1">
    <source>
        <dbReference type="ARBA" id="ARBA00004496"/>
    </source>
</evidence>
<dbReference type="InterPro" id="IPR016032">
    <property type="entry name" value="Sig_transdc_resp-reg_C-effctor"/>
</dbReference>
<dbReference type="PANTHER" id="PTHR48111:SF40">
    <property type="entry name" value="PHOSPHATE REGULON TRANSCRIPTIONAL REGULATORY PROTEIN PHOB"/>
    <property type="match status" value="1"/>
</dbReference>
<feature type="domain" description="OmpR/PhoB-type" evidence="10">
    <location>
        <begin position="128"/>
        <end position="224"/>
    </location>
</feature>
<keyword evidence="2 7" id="KW-0597">Phosphoprotein</keyword>
<dbReference type="PANTHER" id="PTHR48111">
    <property type="entry name" value="REGULATOR OF RPOS"/>
    <property type="match status" value="1"/>
</dbReference>
<organism evidence="11 12">
    <name type="scientific">Brevibacillus centrosporus</name>
    <dbReference type="NCBI Taxonomy" id="54910"/>
    <lineage>
        <taxon>Bacteria</taxon>
        <taxon>Bacillati</taxon>
        <taxon>Bacillota</taxon>
        <taxon>Bacilli</taxon>
        <taxon>Bacillales</taxon>
        <taxon>Paenibacillaceae</taxon>
        <taxon>Brevibacillus</taxon>
    </lineage>
</organism>
<dbReference type="GO" id="GO:0006355">
    <property type="term" value="P:regulation of DNA-templated transcription"/>
    <property type="evidence" value="ECO:0007669"/>
    <property type="project" value="InterPro"/>
</dbReference>
<keyword evidence="12" id="KW-1185">Reference proteome</keyword>
<evidence type="ECO:0000313" key="12">
    <source>
        <dbReference type="Proteomes" id="UP000198915"/>
    </source>
</evidence>
<dbReference type="GO" id="GO:0005829">
    <property type="term" value="C:cytosol"/>
    <property type="evidence" value="ECO:0007669"/>
    <property type="project" value="TreeGrafter"/>
</dbReference>
<evidence type="ECO:0000256" key="8">
    <source>
        <dbReference type="PROSITE-ProRule" id="PRU01091"/>
    </source>
</evidence>
<dbReference type="GeneID" id="301129843"/>
<dbReference type="Gene3D" id="1.10.10.10">
    <property type="entry name" value="Winged helix-like DNA-binding domain superfamily/Winged helix DNA-binding domain"/>
    <property type="match status" value="1"/>
</dbReference>
<dbReference type="SMART" id="SM00448">
    <property type="entry name" value="REC"/>
    <property type="match status" value="1"/>
</dbReference>
<dbReference type="FunFam" id="3.40.50.2300:FF:000001">
    <property type="entry name" value="DNA-binding response regulator PhoB"/>
    <property type="match status" value="1"/>
</dbReference>
<keyword evidence="6" id="KW-0804">Transcription</keyword>
<dbReference type="FunFam" id="1.10.10.10:FF:000018">
    <property type="entry name" value="DNA-binding response regulator ResD"/>
    <property type="match status" value="1"/>
</dbReference>
<evidence type="ECO:0000256" key="3">
    <source>
        <dbReference type="ARBA" id="ARBA00023012"/>
    </source>
</evidence>
<feature type="DNA-binding region" description="OmpR/PhoB-type" evidence="8">
    <location>
        <begin position="128"/>
        <end position="224"/>
    </location>
</feature>
<dbReference type="SUPFAM" id="SSF52172">
    <property type="entry name" value="CheY-like"/>
    <property type="match status" value="1"/>
</dbReference>
<evidence type="ECO:0000256" key="4">
    <source>
        <dbReference type="ARBA" id="ARBA00023015"/>
    </source>
</evidence>
<comment type="subcellular location">
    <subcellularLocation>
        <location evidence="1">Cytoplasm</location>
    </subcellularLocation>
</comment>
<sequence length="227" mass="26013">MNSPTILIADDDPDIVRLLAESFQDEGFLTIEAHNGKEAMEKALDPSLSLILLDIMMPEMDGLDVCRKIRNVVNIPILFLSAKDRELDRIIGLEVGADDYILKPFSISELIARVRAHLRRENRYISAAKTIHSGSLVINKDTFEVFHQDKRIDLSTKEFQILLYLAENANRVLSREQIYNAIWGETEYGDINTVTVHIKNLRSKLEHDKHYIKTVWGIGYKFVGDMQ</sequence>
<dbReference type="STRING" id="1884381.SAMN05518846_12271"/>
<dbReference type="Proteomes" id="UP000198915">
    <property type="component" value="Unassembled WGS sequence"/>
</dbReference>
<dbReference type="AlphaFoldDB" id="A0A1I4D6W3"/>
<dbReference type="InterPro" id="IPR011006">
    <property type="entry name" value="CheY-like_superfamily"/>
</dbReference>
<dbReference type="InterPro" id="IPR039420">
    <property type="entry name" value="WalR-like"/>
</dbReference>
<evidence type="ECO:0000256" key="7">
    <source>
        <dbReference type="PROSITE-ProRule" id="PRU00169"/>
    </source>
</evidence>
<dbReference type="Pfam" id="PF00072">
    <property type="entry name" value="Response_reg"/>
    <property type="match status" value="1"/>
</dbReference>
<dbReference type="InterPro" id="IPR036388">
    <property type="entry name" value="WH-like_DNA-bd_sf"/>
</dbReference>
<dbReference type="Gene3D" id="6.10.250.690">
    <property type="match status" value="1"/>
</dbReference>
<feature type="domain" description="Response regulatory" evidence="9">
    <location>
        <begin position="5"/>
        <end position="118"/>
    </location>
</feature>
<evidence type="ECO:0000256" key="5">
    <source>
        <dbReference type="ARBA" id="ARBA00023125"/>
    </source>
</evidence>
<dbReference type="RefSeq" id="WP_092276159.1">
    <property type="nucleotide sequence ID" value="NZ_BJOE01000059.1"/>
</dbReference>
<feature type="modified residue" description="4-aspartylphosphate" evidence="7">
    <location>
        <position position="54"/>
    </location>
</feature>
<dbReference type="CDD" id="cd00383">
    <property type="entry name" value="trans_reg_C"/>
    <property type="match status" value="1"/>
</dbReference>
<dbReference type="PROSITE" id="PS51755">
    <property type="entry name" value="OMPR_PHOB"/>
    <property type="match status" value="1"/>
</dbReference>
<dbReference type="PROSITE" id="PS50110">
    <property type="entry name" value="RESPONSE_REGULATORY"/>
    <property type="match status" value="1"/>
</dbReference>
<protein>
    <submittedName>
        <fullName evidence="11">DNA-binding response regulator, OmpR family, contains REC and winged-helix (WHTH) domain</fullName>
    </submittedName>
</protein>
<evidence type="ECO:0000256" key="6">
    <source>
        <dbReference type="ARBA" id="ARBA00023163"/>
    </source>
</evidence>